<dbReference type="RefSeq" id="WP_070745885.1">
    <property type="nucleotide sequence ID" value="NZ_MDZA01000397.1"/>
</dbReference>
<accession>A0A1G1T1Z0</accession>
<organism evidence="1 2">
    <name type="scientific">Hymenobacter coccineus</name>
    <dbReference type="NCBI Taxonomy" id="1908235"/>
    <lineage>
        <taxon>Bacteria</taxon>
        <taxon>Pseudomonadati</taxon>
        <taxon>Bacteroidota</taxon>
        <taxon>Cytophagia</taxon>
        <taxon>Cytophagales</taxon>
        <taxon>Hymenobacteraceae</taxon>
        <taxon>Hymenobacter</taxon>
    </lineage>
</organism>
<sequence>MIVQYILVAAIVLGALFFLGRRAWRAFFSKEQVGCAKGCGACGGIDVDRLERTIAARAGR</sequence>
<dbReference type="EMBL" id="MDZA01000397">
    <property type="protein sequence ID" value="OGX84856.1"/>
    <property type="molecule type" value="Genomic_DNA"/>
</dbReference>
<dbReference type="Proteomes" id="UP000177506">
    <property type="component" value="Unassembled WGS sequence"/>
</dbReference>
<comment type="caution">
    <text evidence="1">The sequence shown here is derived from an EMBL/GenBank/DDBJ whole genome shotgun (WGS) entry which is preliminary data.</text>
</comment>
<keyword evidence="2" id="KW-1185">Reference proteome</keyword>
<reference evidence="1 2" key="1">
    <citation type="submission" date="2016-08" db="EMBL/GenBank/DDBJ databases">
        <title>Hymenobacter coccineus sp. nov., Hymenobacter lapidarius sp. nov. and Hymenobacter glacialis sp. nov., isolated from Antarctic soil.</title>
        <authorList>
            <person name="Sedlacek I."/>
            <person name="Kralova S."/>
            <person name="Kyrova K."/>
            <person name="Maslanova I."/>
            <person name="Stankova E."/>
            <person name="Vrbovska V."/>
            <person name="Nemec M."/>
            <person name="Bartak M."/>
            <person name="Svec P."/>
            <person name="Busse H.-J."/>
            <person name="Pantucek R."/>
        </authorList>
    </citation>
    <scope>NUCLEOTIDE SEQUENCE [LARGE SCALE GENOMIC DNA]</scope>
    <source>
        <strain evidence="1 2">CCM 8649</strain>
    </source>
</reference>
<protein>
    <recommendedName>
        <fullName evidence="3">FeoB-associated Cys-rich membrane protein</fullName>
    </recommendedName>
</protein>
<dbReference type="OrthoDB" id="982357at2"/>
<name>A0A1G1T1Z0_9BACT</name>
<gene>
    <name evidence="1" type="ORF">BEN49_01805</name>
</gene>
<evidence type="ECO:0008006" key="3">
    <source>
        <dbReference type="Google" id="ProtNLM"/>
    </source>
</evidence>
<evidence type="ECO:0000313" key="1">
    <source>
        <dbReference type="EMBL" id="OGX84856.1"/>
    </source>
</evidence>
<dbReference type="AlphaFoldDB" id="A0A1G1T1Z0"/>
<dbReference type="Pfam" id="PF12669">
    <property type="entry name" value="FeoB_associated"/>
    <property type="match status" value="1"/>
</dbReference>
<evidence type="ECO:0000313" key="2">
    <source>
        <dbReference type="Proteomes" id="UP000177506"/>
    </source>
</evidence>
<proteinExistence type="predicted"/>